<keyword evidence="2" id="KW-1185">Reference proteome</keyword>
<gene>
    <name evidence="1" type="ORF">NYO99_06880</name>
</gene>
<reference evidence="1" key="1">
    <citation type="submission" date="2022-08" db="EMBL/GenBank/DDBJ databases">
        <title>Genome sequencing of Pelomonas sp. UHG3.</title>
        <authorList>
            <person name="So Y."/>
        </authorList>
    </citation>
    <scope>NUCLEOTIDE SEQUENCE</scope>
    <source>
        <strain evidence="1">UHG3</strain>
    </source>
</reference>
<name>A0ACC6C8N9_9BURK</name>
<organism evidence="1 2">
    <name type="scientific">Roseateles hydrophilus</name>
    <dbReference type="NCBI Taxonomy" id="2975054"/>
    <lineage>
        <taxon>Bacteria</taxon>
        <taxon>Pseudomonadati</taxon>
        <taxon>Pseudomonadota</taxon>
        <taxon>Betaproteobacteria</taxon>
        <taxon>Burkholderiales</taxon>
        <taxon>Sphaerotilaceae</taxon>
        <taxon>Roseateles</taxon>
    </lineage>
</organism>
<protein>
    <submittedName>
        <fullName evidence="1">ABC transporter ATP-binding protein</fullName>
    </submittedName>
</protein>
<evidence type="ECO:0000313" key="1">
    <source>
        <dbReference type="EMBL" id="MCY4744694.1"/>
    </source>
</evidence>
<evidence type="ECO:0000313" key="2">
    <source>
        <dbReference type="Proteomes" id="UP001076464"/>
    </source>
</evidence>
<keyword evidence="1" id="KW-0067">ATP-binding</keyword>
<accession>A0ACC6C8N9</accession>
<dbReference type="Proteomes" id="UP001076464">
    <property type="component" value="Unassembled WGS sequence"/>
</dbReference>
<proteinExistence type="predicted"/>
<comment type="caution">
    <text evidence="1">The sequence shown here is derived from an EMBL/GenBank/DDBJ whole genome shotgun (WGS) entry which is preliminary data.</text>
</comment>
<sequence length="248" mass="27377">MSAMLSVQDLRLAFGEGSAARTVLHGVGFEIARGQAFGLVGESGSGKTTVLRCLAGQYRHWQGRVTLAGEPYHGERSLAHAARAQMVFQDPYGSLHPRHTVHTALAEPLRVHGLDRIEERIDEALQQVGLPLHFRFRYPHQISGGQRQRVAIARALILRPPLLLLDEPTSALDVSVQAEILNLLADLRQRHGLTYLLVSHDLGVVAHLCEHLAVMQQGRIVETLSREALCEDRAEHAYTRSLVAAAEH</sequence>
<keyword evidence="1" id="KW-0547">Nucleotide-binding</keyword>
<dbReference type="EMBL" id="JAPPUY010000001">
    <property type="protein sequence ID" value="MCY4744694.1"/>
    <property type="molecule type" value="Genomic_DNA"/>
</dbReference>